<protein>
    <submittedName>
        <fullName evidence="3">PepSY domain-containing protein</fullName>
    </submittedName>
</protein>
<reference evidence="4" key="1">
    <citation type="submission" date="2024-06" db="EMBL/GenBank/DDBJ databases">
        <title>Radixoralia hellwigii gen. nov., sp nov., isolated from a root canal in the human oral cavity.</title>
        <authorList>
            <person name="Bartsch S."/>
            <person name="Wittmer A."/>
            <person name="Schulz A.-K."/>
            <person name="Neumann-Schaal M."/>
            <person name="Wolf J."/>
            <person name="Gronow S."/>
            <person name="Tennert C."/>
            <person name="Haecker G."/>
            <person name="Cieplik F."/>
            <person name="Al-Ahmad A."/>
        </authorList>
    </citation>
    <scope>NUCLEOTIDE SEQUENCE [LARGE SCALE GENOMIC DNA]</scope>
    <source>
        <strain evidence="4">Wk13</strain>
    </source>
</reference>
<evidence type="ECO:0000313" key="3">
    <source>
        <dbReference type="EMBL" id="MFA9950813.1"/>
    </source>
</evidence>
<evidence type="ECO:0000256" key="1">
    <source>
        <dbReference type="SAM" id="SignalP"/>
    </source>
</evidence>
<dbReference type="Gene3D" id="3.10.450.40">
    <property type="match status" value="1"/>
</dbReference>
<comment type="caution">
    <text evidence="3">The sequence shown here is derived from an EMBL/GenBank/DDBJ whole genome shotgun (WGS) entry which is preliminary data.</text>
</comment>
<keyword evidence="1" id="KW-0732">Signal</keyword>
<dbReference type="EMBL" id="JBEUWX010000002">
    <property type="protein sequence ID" value="MFA9950813.1"/>
    <property type="molecule type" value="Genomic_DNA"/>
</dbReference>
<keyword evidence="4" id="KW-1185">Reference proteome</keyword>
<dbReference type="InterPro" id="IPR025711">
    <property type="entry name" value="PepSY"/>
</dbReference>
<evidence type="ECO:0000259" key="2">
    <source>
        <dbReference type="Pfam" id="PF03413"/>
    </source>
</evidence>
<feature type="signal peptide" evidence="1">
    <location>
        <begin position="1"/>
        <end position="25"/>
    </location>
</feature>
<evidence type="ECO:0000313" key="4">
    <source>
        <dbReference type="Proteomes" id="UP001574673"/>
    </source>
</evidence>
<organism evidence="3 4">
    <name type="scientific">Dentiradicibacter hellwigii</name>
    <dbReference type="NCBI Taxonomy" id="3149053"/>
    <lineage>
        <taxon>Bacteria</taxon>
        <taxon>Pseudomonadati</taxon>
        <taxon>Pseudomonadota</taxon>
        <taxon>Betaproteobacteria</taxon>
        <taxon>Rhodocyclales</taxon>
        <taxon>Rhodocyclaceae</taxon>
        <taxon>Dentiradicibacter</taxon>
    </lineage>
</organism>
<dbReference type="RefSeq" id="WP_418891844.1">
    <property type="nucleotide sequence ID" value="NZ_JBEUWX010000002.1"/>
</dbReference>
<dbReference type="Proteomes" id="UP001574673">
    <property type="component" value="Unassembled WGS sequence"/>
</dbReference>
<feature type="chain" id="PRO_5046319039" evidence="1">
    <location>
        <begin position="26"/>
        <end position="102"/>
    </location>
</feature>
<name>A0ABV4UGQ4_9RHOO</name>
<gene>
    <name evidence="3" type="ORF">ABCS64_10855</name>
</gene>
<feature type="domain" description="PepSY" evidence="2">
    <location>
        <begin position="40"/>
        <end position="98"/>
    </location>
</feature>
<dbReference type="Pfam" id="PF03413">
    <property type="entry name" value="PepSY"/>
    <property type="match status" value="1"/>
</dbReference>
<proteinExistence type="predicted"/>
<accession>A0ABV4UGQ4</accession>
<sequence length="102" mass="11435">MKITKTLLAALGAGSLLVLSAPAFAKDDQWYYEKNRSQYISFDKAAEIAAQAVKNGRVTEVEFDRSWKGDHFDVEVFDENGLEYDVVIDAKTGKVLSSRRDD</sequence>